<evidence type="ECO:0000313" key="2">
    <source>
        <dbReference type="Proteomes" id="UP000030645"/>
    </source>
</evidence>
<reference evidence="2" key="1">
    <citation type="submission" date="2013-01" db="EMBL/GenBank/DDBJ databases">
        <title>Draft Genome Sequence of a Mulberry Tree, Morus notabilis C.K. Schneid.</title>
        <authorList>
            <person name="He N."/>
            <person name="Zhao S."/>
        </authorList>
    </citation>
    <scope>NUCLEOTIDE SEQUENCE</scope>
</reference>
<evidence type="ECO:0000313" key="1">
    <source>
        <dbReference type="EMBL" id="EXB64473.1"/>
    </source>
</evidence>
<gene>
    <name evidence="1" type="ORF">L484_006710</name>
</gene>
<dbReference type="Gene3D" id="3.30.230.70">
    <property type="entry name" value="GHMP Kinase, N-terminal domain"/>
    <property type="match status" value="1"/>
</dbReference>
<dbReference type="SUPFAM" id="SSF54211">
    <property type="entry name" value="Ribosomal protein S5 domain 2-like"/>
    <property type="match status" value="1"/>
</dbReference>
<dbReference type="InterPro" id="IPR027408">
    <property type="entry name" value="PNPase/RNase_PH_dom_sf"/>
</dbReference>
<dbReference type="AlphaFoldDB" id="W9RQA7"/>
<protein>
    <submittedName>
        <fullName evidence="1">Uncharacterized protein</fullName>
    </submittedName>
</protein>
<accession>W9RQA7</accession>
<proteinExistence type="predicted"/>
<dbReference type="EMBL" id="KE344500">
    <property type="protein sequence ID" value="EXB64473.1"/>
    <property type="molecule type" value="Genomic_DNA"/>
</dbReference>
<organism evidence="1 2">
    <name type="scientific">Morus notabilis</name>
    <dbReference type="NCBI Taxonomy" id="981085"/>
    <lineage>
        <taxon>Eukaryota</taxon>
        <taxon>Viridiplantae</taxon>
        <taxon>Streptophyta</taxon>
        <taxon>Embryophyta</taxon>
        <taxon>Tracheophyta</taxon>
        <taxon>Spermatophyta</taxon>
        <taxon>Magnoliopsida</taxon>
        <taxon>eudicotyledons</taxon>
        <taxon>Gunneridae</taxon>
        <taxon>Pentapetalae</taxon>
        <taxon>rosids</taxon>
        <taxon>fabids</taxon>
        <taxon>Rosales</taxon>
        <taxon>Moraceae</taxon>
        <taxon>Moreae</taxon>
        <taxon>Morus</taxon>
    </lineage>
</organism>
<dbReference type="eggNOG" id="KOG1614">
    <property type="taxonomic scope" value="Eukaryota"/>
</dbReference>
<dbReference type="InterPro" id="IPR020568">
    <property type="entry name" value="Ribosomal_Su5_D2-typ_SF"/>
</dbReference>
<dbReference type="STRING" id="981085.W9RQA7"/>
<sequence>MIIYDDLKIICDDIMLSRRPSRHPAPAKPAQLTQPYCDCANEGSLSIFTEFSPMADPSFQPGHPSQAVVELGRVVDRGLR</sequence>
<dbReference type="Proteomes" id="UP000030645">
    <property type="component" value="Unassembled WGS sequence"/>
</dbReference>
<name>W9RQA7_9ROSA</name>
<keyword evidence="2" id="KW-1185">Reference proteome</keyword>